<keyword evidence="3" id="KW-0812">Transmembrane</keyword>
<dbReference type="SUPFAM" id="SSF55816">
    <property type="entry name" value="5'-nucleotidase (syn. UDP-sugar hydrolase), C-terminal domain"/>
    <property type="match status" value="1"/>
</dbReference>
<dbReference type="Pfam" id="PF00149">
    <property type="entry name" value="Metallophos"/>
    <property type="match status" value="1"/>
</dbReference>
<dbReference type="PROSITE" id="PS00786">
    <property type="entry name" value="5_NUCLEOTIDASE_2"/>
    <property type="match status" value="1"/>
</dbReference>
<keyword evidence="1 2" id="KW-0732">Signal</keyword>
<comment type="caution">
    <text evidence="6">The sequence shown here is derived from an EMBL/GenBank/DDBJ whole genome shotgun (WGS) entry which is preliminary data.</text>
</comment>
<keyword evidence="2" id="KW-0547">Nucleotide-binding</keyword>
<organism evidence="6 7">
    <name type="scientific">Brotonthovivens ammoniilytica</name>
    <dbReference type="NCBI Taxonomy" id="2981725"/>
    <lineage>
        <taxon>Bacteria</taxon>
        <taxon>Bacillati</taxon>
        <taxon>Bacillota</taxon>
        <taxon>Clostridia</taxon>
        <taxon>Lachnospirales</taxon>
        <taxon>Lachnospiraceae</taxon>
        <taxon>Brotonthovivens</taxon>
    </lineage>
</organism>
<reference evidence="6 7" key="1">
    <citation type="journal article" date="2021" name="ISME Commun">
        <title>Automated analysis of genomic sequences facilitates high-throughput and comprehensive description of bacteria.</title>
        <authorList>
            <person name="Hitch T.C.A."/>
        </authorList>
    </citation>
    <scope>NUCLEOTIDE SEQUENCE [LARGE SCALE GENOMIC DNA]</scope>
    <source>
        <strain evidence="6 7">Sanger_109</strain>
    </source>
</reference>
<evidence type="ECO:0000259" key="4">
    <source>
        <dbReference type="Pfam" id="PF00149"/>
    </source>
</evidence>
<protein>
    <submittedName>
        <fullName evidence="6">Bifunctional metallophosphatase/5'-nucleotidase</fullName>
    </submittedName>
</protein>
<dbReference type="InterPro" id="IPR004843">
    <property type="entry name" value="Calcineurin-like_PHP"/>
</dbReference>
<dbReference type="InterPro" id="IPR036907">
    <property type="entry name" value="5'-Nucleotdase_C_sf"/>
</dbReference>
<dbReference type="CDD" id="cd00845">
    <property type="entry name" value="MPP_UshA_N_like"/>
    <property type="match status" value="1"/>
</dbReference>
<dbReference type="PRINTS" id="PR01607">
    <property type="entry name" value="APYRASEFAMLY"/>
</dbReference>
<keyword evidence="2" id="KW-0378">Hydrolase</keyword>
<feature type="signal peptide" evidence="2">
    <location>
        <begin position="1"/>
        <end position="26"/>
    </location>
</feature>
<dbReference type="InterPro" id="IPR006146">
    <property type="entry name" value="5'-Nucleotdase_CS"/>
</dbReference>
<evidence type="ECO:0000256" key="2">
    <source>
        <dbReference type="RuleBase" id="RU362119"/>
    </source>
</evidence>
<keyword evidence="7" id="KW-1185">Reference proteome</keyword>
<feature type="domain" description="Calcineurin-like phosphoesterase" evidence="4">
    <location>
        <begin position="41"/>
        <end position="268"/>
    </location>
</feature>
<dbReference type="Pfam" id="PF02872">
    <property type="entry name" value="5_nucleotid_C"/>
    <property type="match status" value="1"/>
</dbReference>
<dbReference type="PANTHER" id="PTHR11575:SF24">
    <property type="entry name" value="5'-NUCLEOTIDASE"/>
    <property type="match status" value="1"/>
</dbReference>
<dbReference type="SUPFAM" id="SSF56300">
    <property type="entry name" value="Metallo-dependent phosphatases"/>
    <property type="match status" value="1"/>
</dbReference>
<evidence type="ECO:0000256" key="3">
    <source>
        <dbReference type="SAM" id="Phobius"/>
    </source>
</evidence>
<dbReference type="Gene3D" id="3.90.780.10">
    <property type="entry name" value="5'-Nucleotidase, C-terminal domain"/>
    <property type="match status" value="1"/>
</dbReference>
<dbReference type="Proteomes" id="UP001652442">
    <property type="component" value="Unassembled WGS sequence"/>
</dbReference>
<dbReference type="InterPro" id="IPR029052">
    <property type="entry name" value="Metallo-depent_PP-like"/>
</dbReference>
<dbReference type="RefSeq" id="WP_158424636.1">
    <property type="nucleotide sequence ID" value="NZ_JAOQJQ010000002.1"/>
</dbReference>
<dbReference type="InterPro" id="IPR008334">
    <property type="entry name" value="5'-Nucleotdase_C"/>
</dbReference>
<gene>
    <name evidence="6" type="ORF">OCV88_05820</name>
</gene>
<sequence>MKRRSLWTAAIAAFFTFLAAFFSVCAEEQEAKQLHVVFSHDIHSHLDTFPTVEGDTETMIGGMGRMMTFIQQEKESSPDTLLLDGGDFSMGTVYQMLYETEAPELRMFGYLGYDAVTIGNHEFDYGSEGLARMLKRAAKSGEALPEFVLCNVKWKKQLNQEQQMLKNAFEEYGIKPYTMIQKGDVRIAVIGVFGEDALECVPSCALEFEDPVKAVKRTVKKIQDEEEADLIVCLSHSGTTGNPETSEDEILAEEVPELDLIVSGHTHTKLKQPIKVGNTAIVSCGEYGKQMGKLDLVQKEDGRWEIRDYELVSMNNEFSSDQGVLERLEQFSELIDREYLSVYGFTRDMVLCENPYLFATKDDLYKSKTENNLGNLVSDAFYYAACKLAAGTPPADVAVVPSGCVRDTFTTGSITVEEVFKSYSLGTGPDRRAGYPLIGVYLTGDELLAAAEIDASLSDFMKSARLYASGITYTFNPNRMILNKVTRAKLIRQPAAPWQGAGGTAYEEIRDDELYFVVSDLYTGQMLKEVEKLSYGILSVTPKDKNGKKIEDLESCILYDKDGNEIKAWEALAEYMLTFEKEGETRVMPAYYKTMHGRKLVDNSKRAADLLKNPSKYAVIICTIAVSAGAITVVGAAAAARCIRKRIRLKR</sequence>
<dbReference type="PANTHER" id="PTHR11575">
    <property type="entry name" value="5'-NUCLEOTIDASE-RELATED"/>
    <property type="match status" value="1"/>
</dbReference>
<feature type="transmembrane region" description="Helical" evidence="3">
    <location>
        <begin position="617"/>
        <end position="643"/>
    </location>
</feature>
<dbReference type="EMBL" id="JAOQJQ010000002">
    <property type="protein sequence ID" value="MCU6761858.1"/>
    <property type="molecule type" value="Genomic_DNA"/>
</dbReference>
<evidence type="ECO:0000313" key="6">
    <source>
        <dbReference type="EMBL" id="MCU6761858.1"/>
    </source>
</evidence>
<evidence type="ECO:0000259" key="5">
    <source>
        <dbReference type="Pfam" id="PF02872"/>
    </source>
</evidence>
<keyword evidence="3" id="KW-1133">Transmembrane helix</keyword>
<evidence type="ECO:0000313" key="7">
    <source>
        <dbReference type="Proteomes" id="UP001652442"/>
    </source>
</evidence>
<keyword evidence="3" id="KW-0472">Membrane</keyword>
<feature type="domain" description="5'-Nucleotidase C-terminal" evidence="5">
    <location>
        <begin position="367"/>
        <end position="522"/>
    </location>
</feature>
<feature type="chain" id="PRO_5044981166" evidence="2">
    <location>
        <begin position="27"/>
        <end position="651"/>
    </location>
</feature>
<comment type="similarity">
    <text evidence="2">Belongs to the 5'-nucleotidase family.</text>
</comment>
<proteinExistence type="inferred from homology"/>
<dbReference type="Gene3D" id="3.60.21.10">
    <property type="match status" value="1"/>
</dbReference>
<dbReference type="InterPro" id="IPR006179">
    <property type="entry name" value="5_nucleotidase/apyrase"/>
</dbReference>
<name>A0ABT2TI21_9FIRM</name>
<evidence type="ECO:0000256" key="1">
    <source>
        <dbReference type="ARBA" id="ARBA00022729"/>
    </source>
</evidence>
<accession>A0ABT2TI21</accession>